<sequence length="231" mass="25301">MKKFVIDHFDLRSKELKLLTVLEYIFMFCIVGLSLVLVNQSGEKLTEGSVSVSDAVSITCEALMYLCVVSLLALLHRGLGRVGRVNRVSMCRDALAFAIASGVVYVVLGKLLLFCYNTEAFPDLLDWAVFLTKTIFLGLMIGIFGWIYSNGSSHIRRCIRRALFVALLAVGLVFFSTYLFLLGLPGLIIAVPVMLMLAAWGCSFVMLSKMLKYGGTASALSDTEIDDAAGQ</sequence>
<evidence type="ECO:0000313" key="1">
    <source>
        <dbReference type="EMBL" id="MBF1445830.1"/>
    </source>
</evidence>
<accession>A0A9D5WT55</accession>
<dbReference type="Proteomes" id="UP000787419">
    <property type="component" value="Unassembled WGS sequence"/>
</dbReference>
<gene>
    <name evidence="1" type="ORF">HXN55_00365</name>
</gene>
<proteinExistence type="predicted"/>
<name>A0A9D5WT55_9BACT</name>
<dbReference type="RefSeq" id="WP_004367513.1">
    <property type="nucleotide sequence ID" value="NZ_CAUQUH010000045.1"/>
</dbReference>
<protein>
    <submittedName>
        <fullName evidence="1">Uncharacterized protein</fullName>
    </submittedName>
</protein>
<organism evidence="1 2">
    <name type="scientific">Prevotella nigrescens</name>
    <dbReference type="NCBI Taxonomy" id="28133"/>
    <lineage>
        <taxon>Bacteria</taxon>
        <taxon>Pseudomonadati</taxon>
        <taxon>Bacteroidota</taxon>
        <taxon>Bacteroidia</taxon>
        <taxon>Bacteroidales</taxon>
        <taxon>Prevotellaceae</taxon>
        <taxon>Prevotella</taxon>
    </lineage>
</organism>
<dbReference type="EMBL" id="JABZTM010000002">
    <property type="protein sequence ID" value="MBF1445830.1"/>
    <property type="molecule type" value="Genomic_DNA"/>
</dbReference>
<dbReference type="AlphaFoldDB" id="A0A9D5WT55"/>
<comment type="caution">
    <text evidence="1">The sequence shown here is derived from an EMBL/GenBank/DDBJ whole genome shotgun (WGS) entry which is preliminary data.</text>
</comment>
<reference evidence="1" key="1">
    <citation type="submission" date="2020-04" db="EMBL/GenBank/DDBJ databases">
        <title>Deep metagenomics examines the oral microbiome during advanced dental caries in children, revealing novel taxa and co-occurrences with host molecules.</title>
        <authorList>
            <person name="Baker J.L."/>
            <person name="Morton J.T."/>
            <person name="Dinis M."/>
            <person name="Alvarez R."/>
            <person name="Tran N.C."/>
            <person name="Knight R."/>
            <person name="Edlund A."/>
        </authorList>
    </citation>
    <scope>NUCLEOTIDE SEQUENCE</scope>
    <source>
        <strain evidence="1">JCVI_32_bin.50</strain>
    </source>
</reference>
<evidence type="ECO:0000313" key="2">
    <source>
        <dbReference type="Proteomes" id="UP000787419"/>
    </source>
</evidence>
<dbReference type="GeneID" id="67365281"/>